<protein>
    <submittedName>
        <fullName evidence="6">Sulfatase-like hydrolase/transferase</fullName>
    </submittedName>
</protein>
<feature type="compositionally biased region" description="Basic and acidic residues" evidence="3">
    <location>
        <begin position="454"/>
        <end position="473"/>
    </location>
</feature>
<dbReference type="GO" id="GO:0016740">
    <property type="term" value="F:transferase activity"/>
    <property type="evidence" value="ECO:0007669"/>
    <property type="project" value="UniProtKB-KW"/>
</dbReference>
<keyword evidence="7" id="KW-1185">Reference proteome</keyword>
<dbReference type="KEGG" id="gim:F1728_19930"/>
<dbReference type="PANTHER" id="PTHR42693:SF53">
    <property type="entry name" value="ENDO-4-O-SULFATASE"/>
    <property type="match status" value="1"/>
</dbReference>
<proteinExistence type="inferred from homology"/>
<reference evidence="6 7" key="1">
    <citation type="submission" date="2019-09" db="EMBL/GenBank/DDBJ databases">
        <title>Gimesia benthica sp. nov., a novel bacterium isolated from deep-sea water of the Northwest Indian Ocean.</title>
        <authorList>
            <person name="Dai X."/>
        </authorList>
    </citation>
    <scope>NUCLEOTIDE SEQUENCE [LARGE SCALE GENOMIC DNA]</scope>
    <source>
        <strain evidence="6 7">E7</strain>
    </source>
</reference>
<dbReference type="AlphaFoldDB" id="A0A6I6AHT8"/>
<evidence type="ECO:0000256" key="1">
    <source>
        <dbReference type="ARBA" id="ARBA00008779"/>
    </source>
</evidence>
<feature type="chain" id="PRO_5026024372" evidence="4">
    <location>
        <begin position="21"/>
        <end position="488"/>
    </location>
</feature>
<evidence type="ECO:0000259" key="5">
    <source>
        <dbReference type="Pfam" id="PF00884"/>
    </source>
</evidence>
<feature type="signal peptide" evidence="4">
    <location>
        <begin position="1"/>
        <end position="20"/>
    </location>
</feature>
<accession>A0A6I6AHT8</accession>
<keyword evidence="6" id="KW-0808">Transferase</keyword>
<dbReference type="GO" id="GO:0004065">
    <property type="term" value="F:arylsulfatase activity"/>
    <property type="evidence" value="ECO:0007669"/>
    <property type="project" value="TreeGrafter"/>
</dbReference>
<evidence type="ECO:0000256" key="4">
    <source>
        <dbReference type="SAM" id="SignalP"/>
    </source>
</evidence>
<dbReference type="EMBL" id="CP043930">
    <property type="protein sequence ID" value="QGQ24815.1"/>
    <property type="molecule type" value="Genomic_DNA"/>
</dbReference>
<dbReference type="RefSeq" id="WP_155365554.1">
    <property type="nucleotide sequence ID" value="NZ_CP043930.1"/>
</dbReference>
<dbReference type="Gene3D" id="3.40.720.10">
    <property type="entry name" value="Alkaline Phosphatase, subunit A"/>
    <property type="match status" value="1"/>
</dbReference>
<dbReference type="Gene3D" id="3.30.1120.10">
    <property type="match status" value="1"/>
</dbReference>
<dbReference type="Pfam" id="PF00884">
    <property type="entry name" value="Sulfatase"/>
    <property type="match status" value="1"/>
</dbReference>
<name>A0A6I6AHT8_9PLAN</name>
<evidence type="ECO:0000256" key="3">
    <source>
        <dbReference type="SAM" id="MobiDB-lite"/>
    </source>
</evidence>
<sequence length="488" mass="54860">MYRSLLCLIVLLLLIQPTEAEERRQPNILFILVDDLGKEWISSYGGEGVWTPAIDQLATTGMKFNNAWCMPQCTPTRVTLLTGQYPFRHGWTNHWDVPRWGAGAHFDPSLNTTFANVLRDAGYKTCAVGKWQIDDFRVEPKAMEEAGFDDWCMWTGYEADNPPSAERYWNPYINIKGKGSKTFQGEFGPDIFCNYLANFIQKHKDEPMLLYYPMVLTHSPLTTTPDNKQDFENDNDLGQNERKQRMFAGMVRYTNKLVGRLLIALDAAGVRENTIIVFTTDNGTGGQSNKRNGRMVRGGKTKMTEQNGTAMPFIVNCLGTVPAGVETDALIDFTDILPTFAELAGAKLPADRVVDGKSFAPLILGETQTGPREWILSMGGGPAALRDGRVQPALDYDDRVIRDKDYKLWINAKGKPFKLYKVSSDAWEEKNLIDSNDPEDQAALKRLTAIADQFPEKDAAPRYEKNPPQKWDQKPGILGGSKKKAKRK</sequence>
<comment type="similarity">
    <text evidence="1">Belongs to the sulfatase family.</text>
</comment>
<evidence type="ECO:0000313" key="7">
    <source>
        <dbReference type="Proteomes" id="UP000427281"/>
    </source>
</evidence>
<organism evidence="6 7">
    <name type="scientific">Gimesia benthica</name>
    <dbReference type="NCBI Taxonomy" id="2608982"/>
    <lineage>
        <taxon>Bacteria</taxon>
        <taxon>Pseudomonadati</taxon>
        <taxon>Planctomycetota</taxon>
        <taxon>Planctomycetia</taxon>
        <taxon>Planctomycetales</taxon>
        <taxon>Planctomycetaceae</taxon>
        <taxon>Gimesia</taxon>
    </lineage>
</organism>
<dbReference type="InterPro" id="IPR050738">
    <property type="entry name" value="Sulfatase"/>
</dbReference>
<dbReference type="InterPro" id="IPR017850">
    <property type="entry name" value="Alkaline_phosphatase_core_sf"/>
</dbReference>
<dbReference type="CDD" id="cd16151">
    <property type="entry name" value="sulfatase_like"/>
    <property type="match status" value="1"/>
</dbReference>
<feature type="domain" description="Sulfatase N-terminal" evidence="5">
    <location>
        <begin position="26"/>
        <end position="346"/>
    </location>
</feature>
<keyword evidence="2 6" id="KW-0378">Hydrolase</keyword>
<dbReference type="SUPFAM" id="SSF53649">
    <property type="entry name" value="Alkaline phosphatase-like"/>
    <property type="match status" value="1"/>
</dbReference>
<dbReference type="InterPro" id="IPR000917">
    <property type="entry name" value="Sulfatase_N"/>
</dbReference>
<evidence type="ECO:0000256" key="2">
    <source>
        <dbReference type="ARBA" id="ARBA00022801"/>
    </source>
</evidence>
<keyword evidence="4" id="KW-0732">Signal</keyword>
<evidence type="ECO:0000313" key="6">
    <source>
        <dbReference type="EMBL" id="QGQ24815.1"/>
    </source>
</evidence>
<feature type="region of interest" description="Disordered" evidence="3">
    <location>
        <begin position="454"/>
        <end position="488"/>
    </location>
</feature>
<gene>
    <name evidence="6" type="ORF">F1728_19930</name>
</gene>
<dbReference type="Proteomes" id="UP000427281">
    <property type="component" value="Chromosome"/>
</dbReference>
<dbReference type="PANTHER" id="PTHR42693">
    <property type="entry name" value="ARYLSULFATASE FAMILY MEMBER"/>
    <property type="match status" value="1"/>
</dbReference>